<name>A0ABT3Z6L0_9HYPH</name>
<dbReference type="Proteomes" id="UP001073227">
    <property type="component" value="Unassembled WGS sequence"/>
</dbReference>
<evidence type="ECO:0000313" key="1">
    <source>
        <dbReference type="EMBL" id="MCY0146946.1"/>
    </source>
</evidence>
<proteinExistence type="predicted"/>
<sequence>MAFVLDEIYGLIEGIEGEREYLRSAECLAKVDAAQVINVIEATELLSQFGYENRFGLSAMDLNKVLSYRGLIRTDVLLRQSERLVSLLREFEGEINSELNSIDVRGIGDSDVDASLQEVDKTKLEFRSIETKEIWVSRSRLSTESAISRVSEILEEVVLIARNTNLPPEQRAFSELERAKLIAMFETAIAVLKAPLVPKTFLKKIAESAKDGVTSSVKKNSEKALTYAILRAVEELIKLLA</sequence>
<keyword evidence="2" id="KW-1185">Reference proteome</keyword>
<organism evidence="1 2">
    <name type="scientific">Hoeflea algicola</name>
    <dbReference type="NCBI Taxonomy" id="2983763"/>
    <lineage>
        <taxon>Bacteria</taxon>
        <taxon>Pseudomonadati</taxon>
        <taxon>Pseudomonadota</taxon>
        <taxon>Alphaproteobacteria</taxon>
        <taxon>Hyphomicrobiales</taxon>
        <taxon>Rhizobiaceae</taxon>
        <taxon>Hoeflea</taxon>
    </lineage>
</organism>
<accession>A0ABT3Z6L0</accession>
<evidence type="ECO:0000313" key="2">
    <source>
        <dbReference type="Proteomes" id="UP001073227"/>
    </source>
</evidence>
<dbReference type="EMBL" id="JAOVZR010000001">
    <property type="protein sequence ID" value="MCY0146946.1"/>
    <property type="molecule type" value="Genomic_DNA"/>
</dbReference>
<gene>
    <name evidence="1" type="ORF">OEG84_04240</name>
</gene>
<comment type="caution">
    <text evidence="1">The sequence shown here is derived from an EMBL/GenBank/DDBJ whole genome shotgun (WGS) entry which is preliminary data.</text>
</comment>
<protein>
    <submittedName>
        <fullName evidence="1">Uncharacterized protein</fullName>
    </submittedName>
</protein>
<reference evidence="1" key="1">
    <citation type="submission" date="2022-10" db="EMBL/GenBank/DDBJ databases">
        <title>Hoeflea sp. G2-23, isolated from marine algae.</title>
        <authorList>
            <person name="Kristyanto S."/>
            <person name="Kim J.M."/>
            <person name="Jeon C.O."/>
        </authorList>
    </citation>
    <scope>NUCLEOTIDE SEQUENCE</scope>
    <source>
        <strain evidence="1">G2-23</strain>
    </source>
</reference>
<dbReference type="RefSeq" id="WP_267652581.1">
    <property type="nucleotide sequence ID" value="NZ_JAOVZR010000001.1"/>
</dbReference>